<comment type="caution">
    <text evidence="4">The sequence shown here is derived from an EMBL/GenBank/DDBJ whole genome shotgun (WGS) entry which is preliminary data.</text>
</comment>
<proteinExistence type="predicted"/>
<dbReference type="EMBL" id="JHEG02000054">
    <property type="protein sequence ID" value="KIE09626.1"/>
    <property type="molecule type" value="Genomic_DNA"/>
</dbReference>
<name>A0A0C1NAC8_9CYAN</name>
<reference evidence="3" key="2">
    <citation type="submission" date="2019-11" db="EMBL/GenBank/DDBJ databases">
        <title>Improved Assembly of Tolypothrix boutellei genome.</title>
        <authorList>
            <person name="Sarangi A.N."/>
            <person name="Mukherjee M."/>
            <person name="Ghosh S."/>
            <person name="Singh D."/>
            <person name="Das A."/>
            <person name="Kant S."/>
            <person name="Prusty A."/>
            <person name="Tripathy S."/>
        </authorList>
    </citation>
    <scope>NUCLEOTIDE SEQUENCE</scope>
    <source>
        <strain evidence="3">VB521301</strain>
    </source>
</reference>
<protein>
    <submittedName>
        <fullName evidence="4">Uncharacterized protein</fullName>
    </submittedName>
</protein>
<evidence type="ECO:0000256" key="2">
    <source>
        <dbReference type="SAM" id="Phobius"/>
    </source>
</evidence>
<evidence type="ECO:0000313" key="3">
    <source>
        <dbReference type="EMBL" id="KAF3884437.1"/>
    </source>
</evidence>
<dbReference type="AlphaFoldDB" id="A0A0C1NAC8"/>
<keyword evidence="2" id="KW-1133">Transmembrane helix</keyword>
<feature type="region of interest" description="Disordered" evidence="1">
    <location>
        <begin position="67"/>
        <end position="88"/>
    </location>
</feature>
<keyword evidence="2" id="KW-0812">Transmembrane</keyword>
<keyword evidence="5" id="KW-1185">Reference proteome</keyword>
<feature type="transmembrane region" description="Helical" evidence="2">
    <location>
        <begin position="25"/>
        <end position="46"/>
    </location>
</feature>
<evidence type="ECO:0000313" key="5">
    <source>
        <dbReference type="Proteomes" id="UP000029738"/>
    </source>
</evidence>
<sequence length="112" mass="12791">MRFTLTSREDNHIIPPCQIMQQYFLLGYMPLSLFVHILLGLSFATFSQTKLGFSNNNLQKHILFQESFEPPGDGEPKDTSGAGSRKGLRYTQNEQPIQAFIMLQHICSQNLQ</sequence>
<keyword evidence="2" id="KW-0472">Membrane</keyword>
<accession>A0A0C1NAC8</accession>
<reference evidence="4" key="1">
    <citation type="journal article" date="2015" name="Genome Announc.">
        <title>Draft Genome Sequence of Tolypothrix boutellei Strain VB521301.</title>
        <authorList>
            <person name="Chandrababunaidu M.M."/>
            <person name="Singh D."/>
            <person name="Sen D."/>
            <person name="Bhan S."/>
            <person name="Das S."/>
            <person name="Gupta A."/>
            <person name="Adhikary S.P."/>
            <person name="Tripathy S."/>
        </authorList>
    </citation>
    <scope>NUCLEOTIDE SEQUENCE</scope>
    <source>
        <strain evidence="4">VB521301</strain>
    </source>
</reference>
<evidence type="ECO:0000256" key="1">
    <source>
        <dbReference type="SAM" id="MobiDB-lite"/>
    </source>
</evidence>
<dbReference type="EMBL" id="JHEG04000001">
    <property type="protein sequence ID" value="KAF3884437.1"/>
    <property type="molecule type" value="Genomic_DNA"/>
</dbReference>
<evidence type="ECO:0000313" key="4">
    <source>
        <dbReference type="EMBL" id="KIE09626.1"/>
    </source>
</evidence>
<dbReference type="Proteomes" id="UP000029738">
    <property type="component" value="Unassembled WGS sequence"/>
</dbReference>
<gene>
    <name evidence="4" type="ORF">DA73_0225105</name>
    <name evidence="3" type="ORF">DA73_0400002325</name>
</gene>
<dbReference type="RefSeq" id="WP_038075298.1">
    <property type="nucleotide sequence ID" value="NZ_JHEG04000001.1"/>
</dbReference>
<organism evidence="4">
    <name type="scientific">Tolypothrix bouteillei VB521301</name>
    <dbReference type="NCBI Taxonomy" id="1479485"/>
    <lineage>
        <taxon>Bacteria</taxon>
        <taxon>Bacillati</taxon>
        <taxon>Cyanobacteriota</taxon>
        <taxon>Cyanophyceae</taxon>
        <taxon>Nostocales</taxon>
        <taxon>Tolypothrichaceae</taxon>
        <taxon>Tolypothrix</taxon>
    </lineage>
</organism>